<dbReference type="InterPro" id="IPR056209">
    <property type="entry name" value="SU10_adaptor"/>
</dbReference>
<dbReference type="RefSeq" id="WP_257315576.1">
    <property type="nucleotide sequence ID" value="NZ_JANFDG010000013.1"/>
</dbReference>
<protein>
    <submittedName>
        <fullName evidence="1">DUF6682 family protein</fullName>
    </submittedName>
</protein>
<evidence type="ECO:0000313" key="1">
    <source>
        <dbReference type="EMBL" id="MFC3074912.1"/>
    </source>
</evidence>
<sequence>MIVASDIMTKAGVQLLDEDHIRWPLAELAGWINEGVQAIVLAKPSASCTTVALPLQKGTRQILPDAIDDKATLQLVGINRNLKGAAEPREGGRAIRTAARALLDAQEPNWHDPSYVPFRREVRQVIYDENVPTEFYVYPGNDGTGLVEAAVSTLPPPVAPAPDADPDALASWLAPVGLADPYSGPLLDYVLSRCHQKDDTAADGVKAQSHYQLFAAALGIKVQSEGTSNPNRRR</sequence>
<accession>A0ABV7DJS6</accession>
<comment type="caution">
    <text evidence="1">The sequence shown here is derived from an EMBL/GenBank/DDBJ whole genome shotgun (WGS) entry which is preliminary data.</text>
</comment>
<gene>
    <name evidence="1" type="ORF">ACFOHH_17515</name>
</gene>
<dbReference type="Pfam" id="PF24175">
    <property type="entry name" value="SU10_adaptor"/>
    <property type="match status" value="1"/>
</dbReference>
<keyword evidence="2" id="KW-1185">Reference proteome</keyword>
<proteinExistence type="predicted"/>
<evidence type="ECO:0000313" key="2">
    <source>
        <dbReference type="Proteomes" id="UP001595377"/>
    </source>
</evidence>
<dbReference type="EMBL" id="JBHRSP010000029">
    <property type="protein sequence ID" value="MFC3074912.1"/>
    <property type="molecule type" value="Genomic_DNA"/>
</dbReference>
<reference evidence="2" key="1">
    <citation type="journal article" date="2019" name="Int. J. Syst. Evol. Microbiol.">
        <title>The Global Catalogue of Microorganisms (GCM) 10K type strain sequencing project: providing services to taxonomists for standard genome sequencing and annotation.</title>
        <authorList>
            <consortium name="The Broad Institute Genomics Platform"/>
            <consortium name="The Broad Institute Genome Sequencing Center for Infectious Disease"/>
            <person name="Wu L."/>
            <person name="Ma J."/>
        </authorList>
    </citation>
    <scope>NUCLEOTIDE SEQUENCE [LARGE SCALE GENOMIC DNA]</scope>
    <source>
        <strain evidence="2">KCTC 52677</strain>
    </source>
</reference>
<name>A0ABV7DJS6_9HYPH</name>
<organism evidence="1 2">
    <name type="scientific">Shinella pollutisoli</name>
    <dbReference type="NCBI Taxonomy" id="2250594"/>
    <lineage>
        <taxon>Bacteria</taxon>
        <taxon>Pseudomonadati</taxon>
        <taxon>Pseudomonadota</taxon>
        <taxon>Alphaproteobacteria</taxon>
        <taxon>Hyphomicrobiales</taxon>
        <taxon>Rhizobiaceae</taxon>
        <taxon>Shinella</taxon>
    </lineage>
</organism>
<dbReference type="Proteomes" id="UP001595377">
    <property type="component" value="Unassembled WGS sequence"/>
</dbReference>